<protein>
    <submittedName>
        <fullName evidence="1">Uncharacterized protein</fullName>
    </submittedName>
</protein>
<evidence type="ECO:0000313" key="2">
    <source>
        <dbReference type="Proteomes" id="UP000287239"/>
    </source>
</evidence>
<name>A0A429ZUP2_9ENTE</name>
<accession>A0A429ZUP2</accession>
<dbReference type="Proteomes" id="UP000287239">
    <property type="component" value="Unassembled WGS sequence"/>
</dbReference>
<proteinExistence type="predicted"/>
<keyword evidence="2" id="KW-1185">Reference proteome</keyword>
<dbReference type="AlphaFoldDB" id="A0A429ZUP2"/>
<comment type="caution">
    <text evidence="1">The sequence shown here is derived from an EMBL/GenBank/DDBJ whole genome shotgun (WGS) entry which is preliminary data.</text>
</comment>
<dbReference type="EMBL" id="NGJU01000002">
    <property type="protein sequence ID" value="RST97454.1"/>
    <property type="molecule type" value="Genomic_DNA"/>
</dbReference>
<evidence type="ECO:0000313" key="1">
    <source>
        <dbReference type="EMBL" id="RST97454.1"/>
    </source>
</evidence>
<gene>
    <name evidence="1" type="ORF">CBF35_01960</name>
</gene>
<sequence length="74" mass="8698">MFQQLLQEKSSQSMAADFYDYYQKLELDELPTSLLVQQTVATIFALSQWQQGQTDNISPETMDKYFQRLKPTIQ</sequence>
<organism evidence="1 2">
    <name type="scientific">Vagococcus salmoninarum</name>
    <dbReference type="NCBI Taxonomy" id="2739"/>
    <lineage>
        <taxon>Bacteria</taxon>
        <taxon>Bacillati</taxon>
        <taxon>Bacillota</taxon>
        <taxon>Bacilli</taxon>
        <taxon>Lactobacillales</taxon>
        <taxon>Enterococcaceae</taxon>
        <taxon>Vagococcus</taxon>
    </lineage>
</organism>
<reference evidence="1 2" key="1">
    <citation type="submission" date="2017-05" db="EMBL/GenBank/DDBJ databases">
        <title>Vagococcus spp. assemblies.</title>
        <authorList>
            <person name="Gulvik C.A."/>
        </authorList>
    </citation>
    <scope>NUCLEOTIDE SEQUENCE [LARGE SCALE GENOMIC DNA]</scope>
    <source>
        <strain evidence="1 2">NCFB 2777</strain>
    </source>
</reference>